<comment type="similarity">
    <text evidence="1 2">Belongs to the UPF0102 family.</text>
</comment>
<dbReference type="Gene3D" id="3.40.1350.10">
    <property type="match status" value="1"/>
</dbReference>
<protein>
    <recommendedName>
        <fullName evidence="2">UPF0102 protein D5018_12505</fullName>
    </recommendedName>
</protein>
<reference evidence="3 4" key="1">
    <citation type="submission" date="2018-09" db="EMBL/GenBank/DDBJ databases">
        <title>Phylogeny of the Shewanellaceae, and recommendation for two new genera, Pseudoshewanella and Parashewanella.</title>
        <authorList>
            <person name="Wang G."/>
        </authorList>
    </citation>
    <scope>NUCLEOTIDE SEQUENCE [LARGE SCALE GENOMIC DNA]</scope>
    <source>
        <strain evidence="3 4">C51</strain>
    </source>
</reference>
<dbReference type="SUPFAM" id="SSF52980">
    <property type="entry name" value="Restriction endonuclease-like"/>
    <property type="match status" value="1"/>
</dbReference>
<dbReference type="InterPro" id="IPR011335">
    <property type="entry name" value="Restrct_endonuc-II-like"/>
</dbReference>
<dbReference type="PANTHER" id="PTHR34039:SF1">
    <property type="entry name" value="UPF0102 PROTEIN YRAN"/>
    <property type="match status" value="1"/>
</dbReference>
<evidence type="ECO:0000313" key="4">
    <source>
        <dbReference type="Proteomes" id="UP000281474"/>
    </source>
</evidence>
<dbReference type="InterPro" id="IPR011856">
    <property type="entry name" value="tRNA_endonuc-like_dom_sf"/>
</dbReference>
<dbReference type="RefSeq" id="WP_121839338.1">
    <property type="nucleotide sequence ID" value="NZ_ML014785.1"/>
</dbReference>
<dbReference type="Proteomes" id="UP000281474">
    <property type="component" value="Unassembled WGS sequence"/>
</dbReference>
<evidence type="ECO:0000256" key="1">
    <source>
        <dbReference type="ARBA" id="ARBA00006738"/>
    </source>
</evidence>
<keyword evidence="4" id="KW-1185">Reference proteome</keyword>
<dbReference type="AlphaFoldDB" id="A0A3L8PVC3"/>
<dbReference type="Pfam" id="PF02021">
    <property type="entry name" value="UPF0102"/>
    <property type="match status" value="1"/>
</dbReference>
<dbReference type="GO" id="GO:0003676">
    <property type="term" value="F:nucleic acid binding"/>
    <property type="evidence" value="ECO:0007669"/>
    <property type="project" value="InterPro"/>
</dbReference>
<dbReference type="EMBL" id="QZEI01000036">
    <property type="protein sequence ID" value="RLV59387.1"/>
    <property type="molecule type" value="Genomic_DNA"/>
</dbReference>
<organism evidence="3 4">
    <name type="scientific">Parashewanella curva</name>
    <dbReference type="NCBI Taxonomy" id="2338552"/>
    <lineage>
        <taxon>Bacteria</taxon>
        <taxon>Pseudomonadati</taxon>
        <taxon>Pseudomonadota</taxon>
        <taxon>Gammaproteobacteria</taxon>
        <taxon>Alteromonadales</taxon>
        <taxon>Shewanellaceae</taxon>
        <taxon>Parashewanella</taxon>
    </lineage>
</organism>
<dbReference type="HAMAP" id="MF_00048">
    <property type="entry name" value="UPF0102"/>
    <property type="match status" value="1"/>
</dbReference>
<evidence type="ECO:0000313" key="3">
    <source>
        <dbReference type="EMBL" id="RLV59387.1"/>
    </source>
</evidence>
<dbReference type="CDD" id="cd20736">
    <property type="entry name" value="PoNe_Nuclease"/>
    <property type="match status" value="1"/>
</dbReference>
<proteinExistence type="inferred from homology"/>
<dbReference type="NCBIfam" id="NF009150">
    <property type="entry name" value="PRK12497.1-3"/>
    <property type="match status" value="1"/>
</dbReference>
<accession>A0A3L8PVC3</accession>
<dbReference type="PANTHER" id="PTHR34039">
    <property type="entry name" value="UPF0102 PROTEIN YRAN"/>
    <property type="match status" value="1"/>
</dbReference>
<dbReference type="NCBIfam" id="TIGR00252">
    <property type="entry name" value="YraN family protein"/>
    <property type="match status" value="1"/>
</dbReference>
<dbReference type="OrthoDB" id="9794876at2"/>
<gene>
    <name evidence="3" type="ORF">D5018_12505</name>
</gene>
<comment type="caution">
    <text evidence="3">The sequence shown here is derived from an EMBL/GenBank/DDBJ whole genome shotgun (WGS) entry which is preliminary data.</text>
</comment>
<dbReference type="InterPro" id="IPR003509">
    <property type="entry name" value="UPF0102_YraN-like"/>
</dbReference>
<sequence>MNLGQQGERQAQDYLTKQGLNFVKANVRYPFGELDLIMRDGAHWVFIEVKLRTNPNFGGAISAISPQKIQRIRKAASAYLQQQRIQAPCRFDVIAIDNQNIQWIKGAF</sequence>
<name>A0A3L8PVC3_9GAMM</name>
<evidence type="ECO:0000256" key="2">
    <source>
        <dbReference type="HAMAP-Rule" id="MF_00048"/>
    </source>
</evidence>